<protein>
    <submittedName>
        <fullName evidence="1">Uncharacterized protein</fullName>
    </submittedName>
</protein>
<sequence length="122" mass="13831">MVYYRSTLAEKALQVCRRSQSRQRNSEASTRSASAGDEHIPSRLLQVLTFWGKHWELVTLESDDNRGMESDDFNQHEQGEINCRLAGEESQYRPGARGGRLQVGAHACVVMVRSVIEGFFDK</sequence>
<dbReference type="AlphaFoldDB" id="A0A8T0GAE5"/>
<dbReference type="Proteomes" id="UP000822688">
    <property type="component" value="Chromosome 11"/>
</dbReference>
<reference evidence="1 2" key="1">
    <citation type="submission" date="2020-06" db="EMBL/GenBank/DDBJ databases">
        <title>WGS assembly of Ceratodon purpureus strain R40.</title>
        <authorList>
            <person name="Carey S.B."/>
            <person name="Jenkins J."/>
            <person name="Shu S."/>
            <person name="Lovell J.T."/>
            <person name="Sreedasyam A."/>
            <person name="Maumus F."/>
            <person name="Tiley G.P."/>
            <person name="Fernandez-Pozo N."/>
            <person name="Barry K."/>
            <person name="Chen C."/>
            <person name="Wang M."/>
            <person name="Lipzen A."/>
            <person name="Daum C."/>
            <person name="Saski C.A."/>
            <person name="Payton A.C."/>
            <person name="Mcbreen J.C."/>
            <person name="Conrad R.E."/>
            <person name="Kollar L.M."/>
            <person name="Olsson S."/>
            <person name="Huttunen S."/>
            <person name="Landis J.B."/>
            <person name="Wickett N.J."/>
            <person name="Johnson M.G."/>
            <person name="Rensing S.A."/>
            <person name="Grimwood J."/>
            <person name="Schmutz J."/>
            <person name="Mcdaniel S.F."/>
        </authorList>
    </citation>
    <scope>NUCLEOTIDE SEQUENCE [LARGE SCALE GENOMIC DNA]</scope>
    <source>
        <strain evidence="1 2">R40</strain>
    </source>
</reference>
<proteinExistence type="predicted"/>
<dbReference type="EMBL" id="CM026432">
    <property type="protein sequence ID" value="KAG0556101.1"/>
    <property type="molecule type" value="Genomic_DNA"/>
</dbReference>
<keyword evidence="2" id="KW-1185">Reference proteome</keyword>
<gene>
    <name evidence="1" type="ORF">KC19_11G026100</name>
</gene>
<comment type="caution">
    <text evidence="1">The sequence shown here is derived from an EMBL/GenBank/DDBJ whole genome shotgun (WGS) entry which is preliminary data.</text>
</comment>
<evidence type="ECO:0000313" key="1">
    <source>
        <dbReference type="EMBL" id="KAG0556101.1"/>
    </source>
</evidence>
<evidence type="ECO:0000313" key="2">
    <source>
        <dbReference type="Proteomes" id="UP000822688"/>
    </source>
</evidence>
<organism evidence="1 2">
    <name type="scientific">Ceratodon purpureus</name>
    <name type="common">Fire moss</name>
    <name type="synonym">Dicranum purpureum</name>
    <dbReference type="NCBI Taxonomy" id="3225"/>
    <lineage>
        <taxon>Eukaryota</taxon>
        <taxon>Viridiplantae</taxon>
        <taxon>Streptophyta</taxon>
        <taxon>Embryophyta</taxon>
        <taxon>Bryophyta</taxon>
        <taxon>Bryophytina</taxon>
        <taxon>Bryopsida</taxon>
        <taxon>Dicranidae</taxon>
        <taxon>Pseudoditrichales</taxon>
        <taxon>Ditrichaceae</taxon>
        <taxon>Ceratodon</taxon>
    </lineage>
</organism>
<accession>A0A8T0GAE5</accession>
<name>A0A8T0GAE5_CERPU</name>